<accession>A0A6D2HVU5</accession>
<dbReference type="Proteomes" id="UP000467841">
    <property type="component" value="Unassembled WGS sequence"/>
</dbReference>
<reference evidence="2" key="1">
    <citation type="submission" date="2020-01" db="EMBL/GenBank/DDBJ databases">
        <authorList>
            <person name="Mishra B."/>
        </authorList>
    </citation>
    <scope>NUCLEOTIDE SEQUENCE [LARGE SCALE GENOMIC DNA]</scope>
</reference>
<sequence>MRLWRERARCSRPWWQSERPGPRLWTSADSGESVVPSVATASVTQSVSVASEASVDASVGLGAGAAPGWGGAPAQGLDDLVVGLLTQLLARFPPVVPQGAPGVPPVAEVQQRAAGFVQPQAVGLMVPPIWIYGAHAEDWYAVELAVHYLSGDAHLWWRAIEGIMWAVLSPTFYSTLHRIASFIENCFITPERAEKSGIRSSAGESAGMVKVAGGGFLSTLGRARGVEIEIAGQSMPADLVISPVELYDVILGMDWLSHYRVHLDCYRGRVVFERDAGRLVYQGVRPTSGSIVISAIQAEQLLERGCEAYLATISMSESGAGVVMGDIEVVQDFLRRKPSRDAPKASWSLRGIPRHFTGNTVGLTVQGMQQYLSTATIQGRYLFRSAGTLSSPELNDSLHHHIAKAGNHRKASFVPVLEKWMKQGNQLNPSDLRSIVDTLRDSERSLQALKVSEWMSEQKVFDLIPEDFAARLNLTGNALGLEEAEKFFESIAENKQGSSVYATILSFYARSEKNLDKAEFIFLKTKELGFLCKPASFNHMMSLYIQLDKLQ</sequence>
<dbReference type="SUPFAM" id="SSF50630">
    <property type="entry name" value="Acid proteases"/>
    <property type="match status" value="1"/>
</dbReference>
<dbReference type="Gene3D" id="2.40.70.10">
    <property type="entry name" value="Acid Proteases"/>
    <property type="match status" value="1"/>
</dbReference>
<dbReference type="InterPro" id="IPR011990">
    <property type="entry name" value="TPR-like_helical_dom_sf"/>
</dbReference>
<dbReference type="OrthoDB" id="1113481at2759"/>
<evidence type="ECO:0000256" key="1">
    <source>
        <dbReference type="ARBA" id="ARBA00007626"/>
    </source>
</evidence>
<dbReference type="AlphaFoldDB" id="A0A6D2HVU5"/>
<evidence type="ECO:0000313" key="3">
    <source>
        <dbReference type="Proteomes" id="UP000467841"/>
    </source>
</evidence>
<gene>
    <name evidence="2" type="ORF">MERR_LOCUS5967</name>
</gene>
<comment type="caution">
    <text evidence="2">The sequence shown here is derived from an EMBL/GenBank/DDBJ whole genome shotgun (WGS) entry which is preliminary data.</text>
</comment>
<comment type="similarity">
    <text evidence="1">Belongs to the PPR family. P subfamily.</text>
</comment>
<dbReference type="EMBL" id="CACVBM020000410">
    <property type="protein sequence ID" value="CAA7018732.1"/>
    <property type="molecule type" value="Genomic_DNA"/>
</dbReference>
<proteinExistence type="inferred from homology"/>
<organism evidence="2 3">
    <name type="scientific">Microthlaspi erraticum</name>
    <dbReference type="NCBI Taxonomy" id="1685480"/>
    <lineage>
        <taxon>Eukaryota</taxon>
        <taxon>Viridiplantae</taxon>
        <taxon>Streptophyta</taxon>
        <taxon>Embryophyta</taxon>
        <taxon>Tracheophyta</taxon>
        <taxon>Spermatophyta</taxon>
        <taxon>Magnoliopsida</taxon>
        <taxon>eudicotyledons</taxon>
        <taxon>Gunneridae</taxon>
        <taxon>Pentapetalae</taxon>
        <taxon>rosids</taxon>
        <taxon>malvids</taxon>
        <taxon>Brassicales</taxon>
        <taxon>Brassicaceae</taxon>
        <taxon>Coluteocarpeae</taxon>
        <taxon>Microthlaspi</taxon>
    </lineage>
</organism>
<protein>
    <submittedName>
        <fullName evidence="2">Uncharacterized protein</fullName>
    </submittedName>
</protein>
<dbReference type="Gene3D" id="1.25.40.10">
    <property type="entry name" value="Tetratricopeptide repeat domain"/>
    <property type="match status" value="1"/>
</dbReference>
<evidence type="ECO:0000313" key="2">
    <source>
        <dbReference type="EMBL" id="CAA7018732.1"/>
    </source>
</evidence>
<dbReference type="InterPro" id="IPR021109">
    <property type="entry name" value="Peptidase_aspartic_dom_sf"/>
</dbReference>
<dbReference type="CDD" id="cd00303">
    <property type="entry name" value="retropepsin_like"/>
    <property type="match status" value="1"/>
</dbReference>
<name>A0A6D2HVU5_9BRAS</name>
<dbReference type="GO" id="GO:0005739">
    <property type="term" value="C:mitochondrion"/>
    <property type="evidence" value="ECO:0007669"/>
    <property type="project" value="TreeGrafter"/>
</dbReference>
<keyword evidence="3" id="KW-1185">Reference proteome</keyword>
<dbReference type="Pfam" id="PF08284">
    <property type="entry name" value="RVP_2"/>
    <property type="match status" value="1"/>
</dbReference>
<dbReference type="PANTHER" id="PTHR45717:SF10">
    <property type="entry name" value="OS10G0501000 PROTEIN"/>
    <property type="match status" value="1"/>
</dbReference>
<dbReference type="PANTHER" id="PTHR45717">
    <property type="entry name" value="OS12G0527900 PROTEIN"/>
    <property type="match status" value="1"/>
</dbReference>